<proteinExistence type="predicted"/>
<comment type="caution">
    <text evidence="4">The sequence shown here is derived from an EMBL/GenBank/DDBJ whole genome shotgun (WGS) entry which is preliminary data.</text>
</comment>
<dbReference type="InterPro" id="IPR009057">
    <property type="entry name" value="Homeodomain-like_sf"/>
</dbReference>
<feature type="DNA-binding region" description="H-T-H motif" evidence="2">
    <location>
        <begin position="64"/>
        <end position="83"/>
    </location>
</feature>
<dbReference type="InterPro" id="IPR050624">
    <property type="entry name" value="HTH-type_Tx_Regulator"/>
</dbReference>
<organism evidence="4 5">
    <name type="scientific">Paenibacillus woosongensis</name>
    <dbReference type="NCBI Taxonomy" id="307580"/>
    <lineage>
        <taxon>Bacteria</taxon>
        <taxon>Bacillati</taxon>
        <taxon>Bacillota</taxon>
        <taxon>Bacilli</taxon>
        <taxon>Bacillales</taxon>
        <taxon>Paenibacillaceae</taxon>
        <taxon>Paenibacillus</taxon>
    </lineage>
</organism>
<dbReference type="PRINTS" id="PR00455">
    <property type="entry name" value="HTHTETR"/>
</dbReference>
<reference evidence="4 5" key="1">
    <citation type="submission" date="2019-11" db="EMBL/GenBank/DDBJ databases">
        <title>Draft genome sequences of five Paenibacillus species of dairy origin.</title>
        <authorList>
            <person name="Olajide A.M."/>
            <person name="Chen S."/>
            <person name="Lapointe G."/>
        </authorList>
    </citation>
    <scope>NUCLEOTIDE SEQUENCE [LARGE SCALE GENOMIC DNA]</scope>
    <source>
        <strain evidence="4 5">12CR55</strain>
    </source>
</reference>
<dbReference type="OrthoDB" id="9812993at2"/>
<dbReference type="InterPro" id="IPR023772">
    <property type="entry name" value="DNA-bd_HTH_TetR-type_CS"/>
</dbReference>
<feature type="domain" description="HTH tetR-type" evidence="3">
    <location>
        <begin position="41"/>
        <end position="101"/>
    </location>
</feature>
<sequence>MILYHRYNKIKFLYPGYNSHCIFEASWIYLLVSSCTEELMNRRKMQVVDHAFALFIEKGIMQTSIQDIIERAGISKGTFYNYFSSKNDCVSAVLEKLRYEARMKRSELQIGKDPSDIHILIEQIAMISQTSQKYGLSALFEEILHSHDKEMKQYVMYHRIIEIGWLADRLVEVYGEKLRRSAFEAAVIFMGIQQHLLFTAKNINQILDPKDVASTILLHYMSHIIECLVEKNTSVIDDEKLHVMKGQLMQEEVKQEDILQALDDFACQLRFTKSQAELSAALRYEIDQQPLRESVVNALLKPYVEAFRGSDGYDQSKDIMTMIWRYMRQ</sequence>
<dbReference type="PANTHER" id="PTHR43479">
    <property type="entry name" value="ACREF/ENVCD OPERON REPRESSOR-RELATED"/>
    <property type="match status" value="1"/>
</dbReference>
<evidence type="ECO:0000313" key="4">
    <source>
        <dbReference type="EMBL" id="MUG48125.1"/>
    </source>
</evidence>
<keyword evidence="1 2" id="KW-0238">DNA-binding</keyword>
<dbReference type="PANTHER" id="PTHR43479:SF22">
    <property type="entry name" value="TRANSCRIPTIONAL REGULATOR, TETR FAMILY"/>
    <property type="match status" value="1"/>
</dbReference>
<evidence type="ECO:0000313" key="5">
    <source>
        <dbReference type="Proteomes" id="UP000447876"/>
    </source>
</evidence>
<dbReference type="EMBL" id="WNZW01000020">
    <property type="protein sequence ID" value="MUG48125.1"/>
    <property type="molecule type" value="Genomic_DNA"/>
</dbReference>
<dbReference type="InterPro" id="IPR001647">
    <property type="entry name" value="HTH_TetR"/>
</dbReference>
<dbReference type="GO" id="GO:0003677">
    <property type="term" value="F:DNA binding"/>
    <property type="evidence" value="ECO:0007669"/>
    <property type="project" value="UniProtKB-UniRule"/>
</dbReference>
<evidence type="ECO:0000256" key="1">
    <source>
        <dbReference type="ARBA" id="ARBA00023125"/>
    </source>
</evidence>
<dbReference type="Gene3D" id="1.10.357.10">
    <property type="entry name" value="Tetracycline Repressor, domain 2"/>
    <property type="match status" value="1"/>
</dbReference>
<gene>
    <name evidence="4" type="ORF">GNP95_24585</name>
</gene>
<name>A0A7X2Z602_9BACL</name>
<dbReference type="Pfam" id="PF00440">
    <property type="entry name" value="TetR_N"/>
    <property type="match status" value="1"/>
</dbReference>
<dbReference type="PROSITE" id="PS01081">
    <property type="entry name" value="HTH_TETR_1"/>
    <property type="match status" value="1"/>
</dbReference>
<dbReference type="PROSITE" id="PS50977">
    <property type="entry name" value="HTH_TETR_2"/>
    <property type="match status" value="1"/>
</dbReference>
<evidence type="ECO:0000256" key="2">
    <source>
        <dbReference type="PROSITE-ProRule" id="PRU00335"/>
    </source>
</evidence>
<evidence type="ECO:0000259" key="3">
    <source>
        <dbReference type="PROSITE" id="PS50977"/>
    </source>
</evidence>
<dbReference type="SUPFAM" id="SSF46689">
    <property type="entry name" value="Homeodomain-like"/>
    <property type="match status" value="1"/>
</dbReference>
<dbReference type="PROSITE" id="PS51257">
    <property type="entry name" value="PROKAR_LIPOPROTEIN"/>
    <property type="match status" value="1"/>
</dbReference>
<protein>
    <submittedName>
        <fullName evidence="4">TetR family transcriptional regulator</fullName>
    </submittedName>
</protein>
<accession>A0A7X2Z602</accession>
<dbReference type="Proteomes" id="UP000447876">
    <property type="component" value="Unassembled WGS sequence"/>
</dbReference>
<dbReference type="AlphaFoldDB" id="A0A7X2Z602"/>